<reference evidence="2 3" key="1">
    <citation type="submission" date="2015-10" db="EMBL/GenBank/DDBJ databases">
        <title>Draft genome sequence of pyrrolomycin-producing Streptomyces vitaminophilus.</title>
        <authorList>
            <person name="Graham D.E."/>
            <person name="Mahan K.M."/>
            <person name="Klingeman D.M."/>
            <person name="Hettich R.L."/>
            <person name="Parry R.J."/>
        </authorList>
    </citation>
    <scope>NUCLEOTIDE SEQUENCE [LARGE SCALE GENOMIC DNA]</scope>
    <source>
        <strain evidence="2 3">ATCC 31673</strain>
    </source>
</reference>
<evidence type="ECO:0000313" key="3">
    <source>
        <dbReference type="Proteomes" id="UP000050867"/>
    </source>
</evidence>
<dbReference type="PANTHER" id="PTHR12126:SF11">
    <property type="entry name" value="NADH DEHYDROGENASE [UBIQUINONE] 1 ALPHA SUBCOMPLEX SUBUNIT 9, MITOCHONDRIAL"/>
    <property type="match status" value="1"/>
</dbReference>
<gene>
    <name evidence="2" type="ORF">AQ490_00210</name>
</gene>
<keyword evidence="3" id="KW-1185">Reference proteome</keyword>
<evidence type="ECO:0000313" key="2">
    <source>
        <dbReference type="EMBL" id="KRV51237.1"/>
    </source>
</evidence>
<dbReference type="InterPro" id="IPR051207">
    <property type="entry name" value="ComplexI_NDUFA9_subunit"/>
</dbReference>
<dbReference type="AlphaFoldDB" id="A0A0T6LZ03"/>
<dbReference type="EMBL" id="LLZU01000001">
    <property type="protein sequence ID" value="KRV51237.1"/>
    <property type="molecule type" value="Genomic_DNA"/>
</dbReference>
<dbReference type="SUPFAM" id="SSF51735">
    <property type="entry name" value="NAD(P)-binding Rossmann-fold domains"/>
    <property type="match status" value="1"/>
</dbReference>
<dbReference type="Proteomes" id="UP000050867">
    <property type="component" value="Unassembled WGS sequence"/>
</dbReference>
<dbReference type="Gene3D" id="3.40.50.720">
    <property type="entry name" value="NAD(P)-binding Rossmann-like Domain"/>
    <property type="match status" value="1"/>
</dbReference>
<feature type="domain" description="NAD(P)-binding" evidence="1">
    <location>
        <begin position="12"/>
        <end position="144"/>
    </location>
</feature>
<name>A0A0T6LZ03_WENVI</name>
<dbReference type="InterPro" id="IPR016040">
    <property type="entry name" value="NAD(P)-bd_dom"/>
</dbReference>
<dbReference type="PANTHER" id="PTHR12126">
    <property type="entry name" value="NADH-UBIQUINONE OXIDOREDUCTASE 39 KDA SUBUNIT-RELATED"/>
    <property type="match status" value="1"/>
</dbReference>
<dbReference type="eggNOG" id="COG0702">
    <property type="taxonomic scope" value="Bacteria"/>
</dbReference>
<dbReference type="STRING" id="76728.AQ490_00210"/>
<organism evidence="2 3">
    <name type="scientific">Wenjunlia vitaminophila</name>
    <name type="common">Streptomyces vitaminophilus</name>
    <dbReference type="NCBI Taxonomy" id="76728"/>
    <lineage>
        <taxon>Bacteria</taxon>
        <taxon>Bacillati</taxon>
        <taxon>Actinomycetota</taxon>
        <taxon>Actinomycetes</taxon>
        <taxon>Kitasatosporales</taxon>
        <taxon>Streptomycetaceae</taxon>
        <taxon>Wenjunlia</taxon>
    </lineage>
</organism>
<accession>A0A0T6LZ03</accession>
<proteinExistence type="predicted"/>
<sequence length="262" mass="28764">MSTNEGPVLVTGATGTLGRPLVERLLADGVEVRVTSRRPRPESDDRPYHWVTCDFGTGRGLDAAVDGVAVIVHCATSMRHEVAYARRLVEAVRRSGGRPHLVYVSIVGIDTNPFPYYRAKLATERLVASSDLPWTILRATQFHDLVAAMTDAQRRLPVVLTPSGFWFQPVEVSEVAARLAELARGEPAGRVEDLGGPEMRTASELARTTMRAGGWRRPVVPLRLPGRAFRAFRRGANLAPDRAVGTVTYDQYLAGRAARARR</sequence>
<dbReference type="GO" id="GO:0044877">
    <property type="term" value="F:protein-containing complex binding"/>
    <property type="evidence" value="ECO:0007669"/>
    <property type="project" value="TreeGrafter"/>
</dbReference>
<dbReference type="OrthoDB" id="9771302at2"/>
<comment type="caution">
    <text evidence="2">The sequence shown here is derived from an EMBL/GenBank/DDBJ whole genome shotgun (WGS) entry which is preliminary data.</text>
</comment>
<protein>
    <submittedName>
        <fullName evidence="2">NmrA family transcriptional regulator</fullName>
    </submittedName>
</protein>
<dbReference type="Pfam" id="PF13460">
    <property type="entry name" value="NAD_binding_10"/>
    <property type="match status" value="1"/>
</dbReference>
<evidence type="ECO:0000259" key="1">
    <source>
        <dbReference type="Pfam" id="PF13460"/>
    </source>
</evidence>
<dbReference type="InterPro" id="IPR036291">
    <property type="entry name" value="NAD(P)-bd_dom_sf"/>
</dbReference>
<dbReference type="RefSeq" id="WP_018383311.1">
    <property type="nucleotide sequence ID" value="NZ_LLZU01000001.1"/>
</dbReference>